<dbReference type="EMBL" id="JASSZA010000004">
    <property type="protein sequence ID" value="KAK2112984.1"/>
    <property type="molecule type" value="Genomic_DNA"/>
</dbReference>
<evidence type="ECO:0000313" key="2">
    <source>
        <dbReference type="Proteomes" id="UP001266305"/>
    </source>
</evidence>
<proteinExistence type="predicted"/>
<comment type="caution">
    <text evidence="1">The sequence shown here is derived from an EMBL/GenBank/DDBJ whole genome shotgun (WGS) entry which is preliminary data.</text>
</comment>
<accession>A0ABQ9VUC5</accession>
<keyword evidence="2" id="KW-1185">Reference proteome</keyword>
<organism evidence="1 2">
    <name type="scientific">Saguinus oedipus</name>
    <name type="common">Cotton-top tamarin</name>
    <name type="synonym">Oedipomidas oedipus</name>
    <dbReference type="NCBI Taxonomy" id="9490"/>
    <lineage>
        <taxon>Eukaryota</taxon>
        <taxon>Metazoa</taxon>
        <taxon>Chordata</taxon>
        <taxon>Craniata</taxon>
        <taxon>Vertebrata</taxon>
        <taxon>Euteleostomi</taxon>
        <taxon>Mammalia</taxon>
        <taxon>Eutheria</taxon>
        <taxon>Euarchontoglires</taxon>
        <taxon>Primates</taxon>
        <taxon>Haplorrhini</taxon>
        <taxon>Platyrrhini</taxon>
        <taxon>Cebidae</taxon>
        <taxon>Callitrichinae</taxon>
        <taxon>Saguinus</taxon>
    </lineage>
</organism>
<name>A0ABQ9VUC5_SAGOE</name>
<reference evidence="1 2" key="1">
    <citation type="submission" date="2023-05" db="EMBL/GenBank/DDBJ databases">
        <title>B98-5 Cell Line De Novo Hybrid Assembly: An Optical Mapping Approach.</title>
        <authorList>
            <person name="Kananen K."/>
            <person name="Auerbach J.A."/>
            <person name="Kautto E."/>
            <person name="Blachly J.S."/>
        </authorList>
    </citation>
    <scope>NUCLEOTIDE SEQUENCE [LARGE SCALE GENOMIC DNA]</scope>
    <source>
        <strain evidence="1">B95-8</strain>
        <tissue evidence="1">Cell line</tissue>
    </source>
</reference>
<dbReference type="Proteomes" id="UP001266305">
    <property type="component" value="Unassembled WGS sequence"/>
</dbReference>
<sequence length="152" mass="16428">MKLSNCLHSVWRVNRDRVRHVPTWNVQLAQRVGDFTALVLRFGSYAYLIPPATQGPRVPCQTEGCPWVVDANLSNGSCQVPQVVGSDLSYGSLPDAASCQWESGLTPGGRTVPQKEAEVKAGKQAIRPGRPHPHKTQTEANALQSVAANTSV</sequence>
<evidence type="ECO:0000313" key="1">
    <source>
        <dbReference type="EMBL" id="KAK2112984.1"/>
    </source>
</evidence>
<gene>
    <name evidence="1" type="ORF">P7K49_007250</name>
</gene>
<protein>
    <submittedName>
        <fullName evidence="1">Uncharacterized protein</fullName>
    </submittedName>
</protein>